<evidence type="ECO:0000313" key="2">
    <source>
        <dbReference type="EMBL" id="KAJ8461137.1"/>
    </source>
</evidence>
<comment type="caution">
    <text evidence="2">The sequence shown here is derived from an EMBL/GenBank/DDBJ whole genome shotgun (WGS) entry which is preliminary data.</text>
</comment>
<dbReference type="PROSITE" id="PS51257">
    <property type="entry name" value="PROKAR_LIPOPROTEIN"/>
    <property type="match status" value="1"/>
</dbReference>
<feature type="region of interest" description="Disordered" evidence="1">
    <location>
        <begin position="34"/>
        <end position="74"/>
    </location>
</feature>
<gene>
    <name evidence="2" type="ORF">OPV22_034063</name>
</gene>
<sequence length="161" mass="17174">MPGSRVLPRLRCCLQATHGGGACYHEPLGESRLVRSPNSSLGEGGSHHRSHQGRNHREAGGEVQTASADLIGGGSGDNDGLIRLVLQRRGSGEARLNSQGADSVVERRNDENQALRDPEEALEFAMQYAKAAGLCEQGDADENHALHRTGAASIFQLLTIK</sequence>
<evidence type="ECO:0000256" key="1">
    <source>
        <dbReference type="SAM" id="MobiDB-lite"/>
    </source>
</evidence>
<protein>
    <submittedName>
        <fullName evidence="2">Uncharacterized protein</fullName>
    </submittedName>
</protein>
<evidence type="ECO:0000313" key="3">
    <source>
        <dbReference type="Proteomes" id="UP001222027"/>
    </source>
</evidence>
<proteinExistence type="predicted"/>
<keyword evidence="3" id="KW-1185">Reference proteome</keyword>
<name>A0AAV8Q001_ENSVE</name>
<dbReference type="AlphaFoldDB" id="A0AAV8Q001"/>
<organism evidence="2 3">
    <name type="scientific">Ensete ventricosum</name>
    <name type="common">Abyssinian banana</name>
    <name type="synonym">Musa ensete</name>
    <dbReference type="NCBI Taxonomy" id="4639"/>
    <lineage>
        <taxon>Eukaryota</taxon>
        <taxon>Viridiplantae</taxon>
        <taxon>Streptophyta</taxon>
        <taxon>Embryophyta</taxon>
        <taxon>Tracheophyta</taxon>
        <taxon>Spermatophyta</taxon>
        <taxon>Magnoliopsida</taxon>
        <taxon>Liliopsida</taxon>
        <taxon>Zingiberales</taxon>
        <taxon>Musaceae</taxon>
        <taxon>Ensete</taxon>
    </lineage>
</organism>
<dbReference type="EMBL" id="JAQQAF010000009">
    <property type="protein sequence ID" value="KAJ8461137.1"/>
    <property type="molecule type" value="Genomic_DNA"/>
</dbReference>
<dbReference type="Proteomes" id="UP001222027">
    <property type="component" value="Unassembled WGS sequence"/>
</dbReference>
<reference evidence="2 3" key="1">
    <citation type="submission" date="2022-12" db="EMBL/GenBank/DDBJ databases">
        <title>Chromosome-scale assembly of the Ensete ventricosum genome.</title>
        <authorList>
            <person name="Dussert Y."/>
            <person name="Stocks J."/>
            <person name="Wendawek A."/>
            <person name="Woldeyes F."/>
            <person name="Nichols R.A."/>
            <person name="Borrell J.S."/>
        </authorList>
    </citation>
    <scope>NUCLEOTIDE SEQUENCE [LARGE SCALE GENOMIC DNA]</scope>
    <source>
        <strain evidence="3">cv. Maze</strain>
        <tissue evidence="2">Seeds</tissue>
    </source>
</reference>
<accession>A0AAV8Q001</accession>